<dbReference type="PROSITE" id="PS00018">
    <property type="entry name" value="EF_HAND_1"/>
    <property type="match status" value="1"/>
</dbReference>
<feature type="region of interest" description="Disordered" evidence="1">
    <location>
        <begin position="121"/>
        <end position="143"/>
    </location>
</feature>
<dbReference type="Gene3D" id="1.10.238.10">
    <property type="entry name" value="EF-hand"/>
    <property type="match status" value="1"/>
</dbReference>
<feature type="chain" id="PRO_5015670989" description="EF-hand domain-containing protein" evidence="2">
    <location>
        <begin position="31"/>
        <end position="143"/>
    </location>
</feature>
<dbReference type="Proteomes" id="UP000239504">
    <property type="component" value="Unassembled WGS sequence"/>
</dbReference>
<proteinExistence type="predicted"/>
<evidence type="ECO:0000313" key="4">
    <source>
        <dbReference type="EMBL" id="PQA89013.1"/>
    </source>
</evidence>
<evidence type="ECO:0000259" key="3">
    <source>
        <dbReference type="PROSITE" id="PS50222"/>
    </source>
</evidence>
<dbReference type="PROSITE" id="PS50222">
    <property type="entry name" value="EF_HAND_2"/>
    <property type="match status" value="1"/>
</dbReference>
<dbReference type="InterPro" id="IPR018247">
    <property type="entry name" value="EF_Hand_1_Ca_BS"/>
</dbReference>
<gene>
    <name evidence="4" type="ORF">CW354_03425</name>
</gene>
<name>A0A2S7K953_9PROT</name>
<dbReference type="InterPro" id="IPR002048">
    <property type="entry name" value="EF_hand_dom"/>
</dbReference>
<feature type="domain" description="EF-hand" evidence="3">
    <location>
        <begin position="39"/>
        <end position="74"/>
    </location>
</feature>
<dbReference type="EMBL" id="PJCH01000003">
    <property type="protein sequence ID" value="PQA89013.1"/>
    <property type="molecule type" value="Genomic_DNA"/>
</dbReference>
<evidence type="ECO:0000256" key="1">
    <source>
        <dbReference type="SAM" id="MobiDB-lite"/>
    </source>
</evidence>
<dbReference type="GO" id="GO:0005509">
    <property type="term" value="F:calcium ion binding"/>
    <property type="evidence" value="ECO:0007669"/>
    <property type="project" value="InterPro"/>
</dbReference>
<comment type="caution">
    <text evidence="4">The sequence shown here is derived from an EMBL/GenBank/DDBJ whole genome shotgun (WGS) entry which is preliminary data.</text>
</comment>
<dbReference type="SUPFAM" id="SSF47473">
    <property type="entry name" value="EF-hand"/>
    <property type="match status" value="1"/>
</dbReference>
<dbReference type="InterPro" id="IPR011992">
    <property type="entry name" value="EF-hand-dom_pair"/>
</dbReference>
<accession>A0A2S7K953</accession>
<sequence>MRKGRNIMNKTMLVLIAGASALAVAASAYANYRDTKGGDWETRMSAHFEQMDANGDGNVDHDEFIAFQAKMNEQRWQWFSSEAGDDGVVSLEEAKAHHGAMMKGGKGMGSGMGPGMGMGPNCDGSGPHGKMGPMMQDDDSDEE</sequence>
<keyword evidence="2" id="KW-0732">Signal</keyword>
<dbReference type="AlphaFoldDB" id="A0A2S7K953"/>
<evidence type="ECO:0000256" key="2">
    <source>
        <dbReference type="SAM" id="SignalP"/>
    </source>
</evidence>
<evidence type="ECO:0000313" key="5">
    <source>
        <dbReference type="Proteomes" id="UP000239504"/>
    </source>
</evidence>
<feature type="signal peptide" evidence="2">
    <location>
        <begin position="1"/>
        <end position="30"/>
    </location>
</feature>
<dbReference type="Pfam" id="PF13202">
    <property type="entry name" value="EF-hand_5"/>
    <property type="match status" value="1"/>
</dbReference>
<reference evidence="4 5" key="1">
    <citation type="submission" date="2017-12" db="EMBL/GenBank/DDBJ databases">
        <authorList>
            <person name="Hurst M.R.H."/>
        </authorList>
    </citation>
    <scope>NUCLEOTIDE SEQUENCE [LARGE SCALE GENOMIC DNA]</scope>
    <source>
        <strain evidence="4 5">SY-3-19</strain>
    </source>
</reference>
<keyword evidence="5" id="KW-1185">Reference proteome</keyword>
<organism evidence="4 5">
    <name type="scientific">Hyphococcus luteus</name>
    <dbReference type="NCBI Taxonomy" id="2058213"/>
    <lineage>
        <taxon>Bacteria</taxon>
        <taxon>Pseudomonadati</taxon>
        <taxon>Pseudomonadota</taxon>
        <taxon>Alphaproteobacteria</taxon>
        <taxon>Parvularculales</taxon>
        <taxon>Parvularculaceae</taxon>
        <taxon>Hyphococcus</taxon>
    </lineage>
</organism>
<protein>
    <recommendedName>
        <fullName evidence="3">EF-hand domain-containing protein</fullName>
    </recommendedName>
</protein>